<evidence type="ECO:0000256" key="1">
    <source>
        <dbReference type="ARBA" id="ARBA00004613"/>
    </source>
</evidence>
<keyword evidence="5" id="KW-1185">Reference proteome</keyword>
<feature type="domain" description="NodB homology" evidence="3">
    <location>
        <begin position="91"/>
        <end position="269"/>
    </location>
</feature>
<sequence>MIATCRQWLRYLFALAVHYSGLDLLYRRLSGGGLVLLMLHRIRDDDDPYPLSINATTLTTLVDWLLQREVLLSLDDGLRRLDESDARSTAYAITLDDGYRDNLRMLEGRLAGVPAVLYLATRHIGAEPIWAYRLADAIHARRNDLLTLGPHGLGNYDLSDPDEVRRALVQIPRWLKTLPDDSMQACLAGILARLDPGPVDNERTMLGWDDVRTLHDKGIEIGGHTRNHVLLSQVDEQTAHDEVFGCSRDIADALDMPPRHFAYPNGTVHDFGDRDMLMVKRAGYATAATTIEGINRRGVDPFRLLRHNVHESRYLSPLGRLSPALFFSDTSGLLCWLRTRGRH</sequence>
<dbReference type="InterPro" id="IPR051398">
    <property type="entry name" value="Polysacch_Deacetylase"/>
</dbReference>
<dbReference type="GO" id="GO:0005576">
    <property type="term" value="C:extracellular region"/>
    <property type="evidence" value="ECO:0007669"/>
    <property type="project" value="UniProtKB-SubCell"/>
</dbReference>
<dbReference type="SUPFAM" id="SSF88713">
    <property type="entry name" value="Glycoside hydrolase/deacetylase"/>
    <property type="match status" value="1"/>
</dbReference>
<dbReference type="AlphaFoldDB" id="A0A514BQS5"/>
<organism evidence="4 5">
    <name type="scientific">Marilutibacter alkalisoli</name>
    <dbReference type="NCBI Taxonomy" id="2591633"/>
    <lineage>
        <taxon>Bacteria</taxon>
        <taxon>Pseudomonadati</taxon>
        <taxon>Pseudomonadota</taxon>
        <taxon>Gammaproteobacteria</taxon>
        <taxon>Lysobacterales</taxon>
        <taxon>Lysobacteraceae</taxon>
        <taxon>Marilutibacter</taxon>
    </lineage>
</organism>
<evidence type="ECO:0000313" key="4">
    <source>
        <dbReference type="EMBL" id="QDH69753.1"/>
    </source>
</evidence>
<proteinExistence type="predicted"/>
<reference evidence="4 5" key="1">
    <citation type="submission" date="2019-06" db="EMBL/GenBank/DDBJ databases">
        <title>Lysobacter alkalisoli sp. nov. isolated from saline-alkali soil.</title>
        <authorList>
            <person name="Sun J.-Q."/>
            <person name="Xu L."/>
        </authorList>
    </citation>
    <scope>NUCLEOTIDE SEQUENCE [LARGE SCALE GENOMIC DNA]</scope>
    <source>
        <strain evidence="4 5">SJ-36</strain>
    </source>
</reference>
<dbReference type="Proteomes" id="UP000317199">
    <property type="component" value="Chromosome"/>
</dbReference>
<dbReference type="InterPro" id="IPR002509">
    <property type="entry name" value="NODB_dom"/>
</dbReference>
<dbReference type="GO" id="GO:0016810">
    <property type="term" value="F:hydrolase activity, acting on carbon-nitrogen (but not peptide) bonds"/>
    <property type="evidence" value="ECO:0007669"/>
    <property type="project" value="InterPro"/>
</dbReference>
<dbReference type="CDD" id="cd10918">
    <property type="entry name" value="CE4_NodB_like_5s_6s"/>
    <property type="match status" value="1"/>
</dbReference>
<protein>
    <submittedName>
        <fullName evidence="4">Polysaccharide deacetylase family protein</fullName>
    </submittedName>
</protein>
<dbReference type="GO" id="GO:0005975">
    <property type="term" value="P:carbohydrate metabolic process"/>
    <property type="evidence" value="ECO:0007669"/>
    <property type="project" value="InterPro"/>
</dbReference>
<gene>
    <name evidence="4" type="ORF">FKV23_06325</name>
</gene>
<dbReference type="OrthoDB" id="9814639at2"/>
<dbReference type="KEGG" id="lyj:FKV23_06325"/>
<comment type="subcellular location">
    <subcellularLocation>
        <location evidence="1">Secreted</location>
    </subcellularLocation>
</comment>
<evidence type="ECO:0000259" key="3">
    <source>
        <dbReference type="Pfam" id="PF01522"/>
    </source>
</evidence>
<dbReference type="RefSeq" id="WP_141623093.1">
    <property type="nucleotide sequence ID" value="NZ_CP041242.1"/>
</dbReference>
<dbReference type="Gene3D" id="3.20.20.370">
    <property type="entry name" value="Glycoside hydrolase/deacetylase"/>
    <property type="match status" value="1"/>
</dbReference>
<name>A0A514BQS5_9GAMM</name>
<dbReference type="PANTHER" id="PTHR34216">
    <property type="match status" value="1"/>
</dbReference>
<dbReference type="PANTHER" id="PTHR34216:SF3">
    <property type="entry name" value="POLY-BETA-1,6-N-ACETYL-D-GLUCOSAMINE N-DEACETYLASE"/>
    <property type="match status" value="1"/>
</dbReference>
<evidence type="ECO:0000256" key="2">
    <source>
        <dbReference type="ARBA" id="ARBA00022729"/>
    </source>
</evidence>
<dbReference type="EMBL" id="CP041242">
    <property type="protein sequence ID" value="QDH69753.1"/>
    <property type="molecule type" value="Genomic_DNA"/>
</dbReference>
<evidence type="ECO:0000313" key="5">
    <source>
        <dbReference type="Proteomes" id="UP000317199"/>
    </source>
</evidence>
<dbReference type="InterPro" id="IPR011330">
    <property type="entry name" value="Glyco_hydro/deAcase_b/a-brl"/>
</dbReference>
<dbReference type="Pfam" id="PF01522">
    <property type="entry name" value="Polysacc_deac_1"/>
    <property type="match status" value="1"/>
</dbReference>
<keyword evidence="2" id="KW-0732">Signal</keyword>
<accession>A0A514BQS5</accession>